<dbReference type="Proteomes" id="UP001150924">
    <property type="component" value="Unassembled WGS sequence"/>
</dbReference>
<proteinExistence type="predicted"/>
<dbReference type="AlphaFoldDB" id="A0A9X3F0L3"/>
<dbReference type="RefSeq" id="WP_267777621.1">
    <property type="nucleotide sequence ID" value="NZ_JAPNKE010000002.1"/>
</dbReference>
<keyword evidence="2" id="KW-1185">Reference proteome</keyword>
<accession>A0A9X3F0L3</accession>
<organism evidence="1 2">
    <name type="scientific">Nannocystis pusilla</name>
    <dbReference type="NCBI Taxonomy" id="889268"/>
    <lineage>
        <taxon>Bacteria</taxon>
        <taxon>Pseudomonadati</taxon>
        <taxon>Myxococcota</taxon>
        <taxon>Polyangia</taxon>
        <taxon>Nannocystales</taxon>
        <taxon>Nannocystaceae</taxon>
        <taxon>Nannocystis</taxon>
    </lineage>
</organism>
<dbReference type="EMBL" id="JAPNKE010000002">
    <property type="protein sequence ID" value="MCY1013561.1"/>
    <property type="molecule type" value="Genomic_DNA"/>
</dbReference>
<protein>
    <submittedName>
        <fullName evidence="1">Uncharacterized protein</fullName>
    </submittedName>
</protein>
<reference evidence="1" key="1">
    <citation type="submission" date="2022-11" db="EMBL/GenBank/DDBJ databases">
        <title>Minimal conservation of predation-associated metabolite biosynthetic gene clusters underscores biosynthetic potential of Myxococcota including descriptions for ten novel species: Archangium lansinium sp. nov., Myxococcus landrumus sp. nov., Nannocystis bai.</title>
        <authorList>
            <person name="Ahearne A."/>
            <person name="Stevens C."/>
            <person name="Phillips K."/>
        </authorList>
    </citation>
    <scope>NUCLEOTIDE SEQUENCE</scope>
    <source>
        <strain evidence="1">Na p29</strain>
    </source>
</reference>
<sequence length="327" mass="37098">MIHIVHERGYCTEYVADLAERLPDRFALVRTPTSDATYEAPTLDPAVHRQLLFTRFNVHRTDDSRGVMWLAHSPGFGIYVFLDEFRVLASRGCQRLALYAPVLELIRRARLHDEESRQSRDLLLASVERGVVVPVTVDRMLNRIYNAPDSASRAAGTAVVAMNWRVGIHRESVERVSRVLDWLRRQGLSVTVLVHPVMLVDLPEFRRDFFEMLRLQGQRWVTLRRHELVGLFDSAEYVVTDGSGSCYEAIARGCKALLVDGLPYQQGTGALAPALEEGYLPPTRVEELARHPGADADFAWMRQWFARSLVREDVLDTLAGEAEAAFR</sequence>
<name>A0A9X3F0L3_9BACT</name>
<evidence type="ECO:0000313" key="2">
    <source>
        <dbReference type="Proteomes" id="UP001150924"/>
    </source>
</evidence>
<gene>
    <name evidence="1" type="ORF">OV079_50150</name>
</gene>
<comment type="caution">
    <text evidence="1">The sequence shown here is derived from an EMBL/GenBank/DDBJ whole genome shotgun (WGS) entry which is preliminary data.</text>
</comment>
<evidence type="ECO:0000313" key="1">
    <source>
        <dbReference type="EMBL" id="MCY1013561.1"/>
    </source>
</evidence>